<evidence type="ECO:0000313" key="4">
    <source>
        <dbReference type="Proteomes" id="UP000075243"/>
    </source>
</evidence>
<feature type="domain" description="Reverse transcriptase/retrotransposon-derived protein RNase H-like" evidence="2">
    <location>
        <begin position="110"/>
        <end position="193"/>
    </location>
</feature>
<evidence type="ECO:0000256" key="1">
    <source>
        <dbReference type="SAM" id="MobiDB-lite"/>
    </source>
</evidence>
<dbReference type="EMBL" id="KQ483658">
    <property type="protein sequence ID" value="KYP43657.1"/>
    <property type="molecule type" value="Genomic_DNA"/>
</dbReference>
<name>A0A151RM58_CAJCA</name>
<dbReference type="InterPro" id="IPR043502">
    <property type="entry name" value="DNA/RNA_pol_sf"/>
</dbReference>
<organism evidence="3 4">
    <name type="scientific">Cajanus cajan</name>
    <name type="common">Pigeon pea</name>
    <name type="synonym">Cajanus indicus</name>
    <dbReference type="NCBI Taxonomy" id="3821"/>
    <lineage>
        <taxon>Eukaryota</taxon>
        <taxon>Viridiplantae</taxon>
        <taxon>Streptophyta</taxon>
        <taxon>Embryophyta</taxon>
        <taxon>Tracheophyta</taxon>
        <taxon>Spermatophyta</taxon>
        <taxon>Magnoliopsida</taxon>
        <taxon>eudicotyledons</taxon>
        <taxon>Gunneridae</taxon>
        <taxon>Pentapetalae</taxon>
        <taxon>rosids</taxon>
        <taxon>fabids</taxon>
        <taxon>Fabales</taxon>
        <taxon>Fabaceae</taxon>
        <taxon>Papilionoideae</taxon>
        <taxon>50 kb inversion clade</taxon>
        <taxon>NPAAA clade</taxon>
        <taxon>indigoferoid/millettioid clade</taxon>
        <taxon>Phaseoleae</taxon>
        <taxon>Cajanus</taxon>
    </lineage>
</organism>
<dbReference type="Pfam" id="PF17919">
    <property type="entry name" value="RT_RNaseH_2"/>
    <property type="match status" value="1"/>
</dbReference>
<dbReference type="InterPro" id="IPR041577">
    <property type="entry name" value="RT_RNaseH_2"/>
</dbReference>
<dbReference type="PANTHER" id="PTHR48434">
    <property type="entry name" value="(RAPE) HYPOTHETICAL PROTEIN"/>
    <property type="match status" value="1"/>
</dbReference>
<evidence type="ECO:0000259" key="2">
    <source>
        <dbReference type="Pfam" id="PF17919"/>
    </source>
</evidence>
<dbReference type="Gene3D" id="3.30.70.270">
    <property type="match status" value="1"/>
</dbReference>
<dbReference type="SUPFAM" id="SSF56672">
    <property type="entry name" value="DNA/RNA polymerases"/>
    <property type="match status" value="1"/>
</dbReference>
<protein>
    <submittedName>
        <fullName evidence="3">Polyprotein</fullName>
    </submittedName>
</protein>
<accession>A0A151RM58</accession>
<gene>
    <name evidence="3" type="ORF">KK1_034885</name>
</gene>
<dbReference type="Proteomes" id="UP000075243">
    <property type="component" value="Unassembled WGS sequence"/>
</dbReference>
<dbReference type="AlphaFoldDB" id="A0A151RM58"/>
<feature type="region of interest" description="Disordered" evidence="1">
    <location>
        <begin position="569"/>
        <end position="596"/>
    </location>
</feature>
<reference evidence="3" key="1">
    <citation type="journal article" date="2012" name="Nat. Biotechnol.">
        <title>Draft genome sequence of pigeonpea (Cajanus cajan), an orphan legume crop of resource-poor farmers.</title>
        <authorList>
            <person name="Varshney R.K."/>
            <person name="Chen W."/>
            <person name="Li Y."/>
            <person name="Bharti A.K."/>
            <person name="Saxena R.K."/>
            <person name="Schlueter J.A."/>
            <person name="Donoghue M.T."/>
            <person name="Azam S."/>
            <person name="Fan G."/>
            <person name="Whaley A.M."/>
            <person name="Farmer A.D."/>
            <person name="Sheridan J."/>
            <person name="Iwata A."/>
            <person name="Tuteja R."/>
            <person name="Penmetsa R.V."/>
            <person name="Wu W."/>
            <person name="Upadhyaya H.D."/>
            <person name="Yang S.P."/>
            <person name="Shah T."/>
            <person name="Saxena K.B."/>
            <person name="Michael T."/>
            <person name="McCombie W.R."/>
            <person name="Yang B."/>
            <person name="Zhang G."/>
            <person name="Yang H."/>
            <person name="Wang J."/>
            <person name="Spillane C."/>
            <person name="Cook D.R."/>
            <person name="May G.D."/>
            <person name="Xu X."/>
            <person name="Jackson S.A."/>
        </authorList>
    </citation>
    <scope>NUCLEOTIDE SEQUENCE [LARGE SCALE GENOMIC DNA]</scope>
</reference>
<evidence type="ECO:0000313" key="3">
    <source>
        <dbReference type="EMBL" id="KYP43657.1"/>
    </source>
</evidence>
<keyword evidence="4" id="KW-1185">Reference proteome</keyword>
<proteinExistence type="predicted"/>
<dbReference type="PANTHER" id="PTHR48434:SF1">
    <property type="entry name" value="(RAPE) HYPOTHETICAL PROTEIN"/>
    <property type="match status" value="1"/>
</dbReference>
<dbReference type="Gramene" id="C.cajan_34283.t">
    <property type="protein sequence ID" value="C.cajan_34283.t"/>
    <property type="gene ID" value="C.cajan_34283"/>
</dbReference>
<dbReference type="InterPro" id="IPR043128">
    <property type="entry name" value="Rev_trsase/Diguanyl_cyclase"/>
</dbReference>
<sequence>MNPQYLEYCKKEIQEYLDKGLIRPSKSPWSCSAFYVLNAAELERGAPRLVINYKPLNKVLKWIRYPLPNKQDLIKRITHATIFSKFDMKSGYYQIGVKEEDKLRKNPKLWDPEMTQVIINVKQIVKRLPCLGIPDPEAYLIVETDASDLGYGGILKQKVLAKEQVVRYHSGIWHPAQQKYSTVKKEILSILSASPNSTRKLPQSFNTKLPSKSTTFLEAINSQSPLLFHNKFDPIAALEHAPEPSSIPSPSKQISQNLSKNITHNTNPVTTPSNSRSYDDSYITKDTFIDIMPIEPEWKDLSREQLINTIFPKDTHHQNFLKPRIFYEFILVDSDSIELFHSKDKDNNIIYSKAKILKIMTPEEWGQPIYHPKSFSRQFQPQTYTYYDYTMAWTYMLYLQPKTHSWFFWFRRGISLKFPKWFLQWFYTWGPIRELFPQEVLENFDYFKEVTSFLPNYKMITFVASQNITWIVTWDYIFRQPYDNIPLKILSRCIKIKWWKKFDMNLISKSRIREWAQSNSPALLHQEQKRKITKDSQFLAEKSKIMAELASATSQEEFEARLQLIRALQDDSQPEETGSSDSISTSPYLRNEDMFD</sequence>
<dbReference type="Gene3D" id="3.10.10.10">
    <property type="entry name" value="HIV Type 1 Reverse Transcriptase, subunit A, domain 1"/>
    <property type="match status" value="1"/>
</dbReference>
<feature type="compositionally biased region" description="Polar residues" evidence="1">
    <location>
        <begin position="575"/>
        <end position="588"/>
    </location>
</feature>